<evidence type="ECO:0000259" key="3">
    <source>
        <dbReference type="PROSITE" id="PS50042"/>
    </source>
</evidence>
<reference evidence="5" key="1">
    <citation type="journal article" date="2023" name="Commun. Biol.">
        <title>Genome analysis of Parmales, the sister group of diatoms, reveals the evolutionary specialization of diatoms from phago-mixotrophs to photoautotrophs.</title>
        <authorList>
            <person name="Ban H."/>
            <person name="Sato S."/>
            <person name="Yoshikawa S."/>
            <person name="Yamada K."/>
            <person name="Nakamura Y."/>
            <person name="Ichinomiya M."/>
            <person name="Sato N."/>
            <person name="Blanc-Mathieu R."/>
            <person name="Endo H."/>
            <person name="Kuwata A."/>
            <person name="Ogata H."/>
        </authorList>
    </citation>
    <scope>NUCLEOTIDE SEQUENCE [LARGE SCALE GENOMIC DNA]</scope>
    <source>
        <strain evidence="5">NIES 3701</strain>
    </source>
</reference>
<dbReference type="Proteomes" id="UP001165085">
    <property type="component" value="Unassembled WGS sequence"/>
</dbReference>
<keyword evidence="5" id="KW-1185">Reference proteome</keyword>
<dbReference type="InterPro" id="IPR000595">
    <property type="entry name" value="cNMP-bd_dom"/>
</dbReference>
<keyword evidence="1" id="KW-0175">Coiled coil</keyword>
<feature type="compositionally biased region" description="Basic and acidic residues" evidence="2">
    <location>
        <begin position="207"/>
        <end position="230"/>
    </location>
</feature>
<feature type="compositionally biased region" description="Acidic residues" evidence="2">
    <location>
        <begin position="407"/>
        <end position="416"/>
    </location>
</feature>
<dbReference type="InterPro" id="IPR018490">
    <property type="entry name" value="cNMP-bd_dom_sf"/>
</dbReference>
<evidence type="ECO:0000256" key="1">
    <source>
        <dbReference type="SAM" id="Coils"/>
    </source>
</evidence>
<dbReference type="SUPFAM" id="SSF51206">
    <property type="entry name" value="cAMP-binding domain-like"/>
    <property type="match status" value="2"/>
</dbReference>
<feature type="region of interest" description="Disordered" evidence="2">
    <location>
        <begin position="1166"/>
        <end position="1193"/>
    </location>
</feature>
<comment type="caution">
    <text evidence="4">The sequence shown here is derived from an EMBL/GenBank/DDBJ whole genome shotgun (WGS) entry which is preliminary data.</text>
</comment>
<evidence type="ECO:0000256" key="2">
    <source>
        <dbReference type="SAM" id="MobiDB-lite"/>
    </source>
</evidence>
<dbReference type="InterPro" id="IPR014710">
    <property type="entry name" value="RmlC-like_jellyroll"/>
</dbReference>
<feature type="region of interest" description="Disordered" evidence="2">
    <location>
        <begin position="406"/>
        <end position="433"/>
    </location>
</feature>
<feature type="compositionally biased region" description="Gly residues" evidence="2">
    <location>
        <begin position="1312"/>
        <end position="1333"/>
    </location>
</feature>
<dbReference type="PANTHER" id="PTHR23011:SF28">
    <property type="entry name" value="CYCLIC NUCLEOTIDE-BINDING DOMAIN CONTAINING PROTEIN"/>
    <property type="match status" value="1"/>
</dbReference>
<feature type="region of interest" description="Disordered" evidence="2">
    <location>
        <begin position="1245"/>
        <end position="1336"/>
    </location>
</feature>
<feature type="compositionally biased region" description="Low complexity" evidence="2">
    <location>
        <begin position="1293"/>
        <end position="1311"/>
    </location>
</feature>
<proteinExistence type="predicted"/>
<feature type="compositionally biased region" description="Basic and acidic residues" evidence="2">
    <location>
        <begin position="1166"/>
        <end position="1175"/>
    </location>
</feature>
<gene>
    <name evidence="4" type="ORF">TrST_g10263</name>
</gene>
<feature type="compositionally biased region" description="Gly residues" evidence="2">
    <location>
        <begin position="1176"/>
        <end position="1191"/>
    </location>
</feature>
<feature type="region of interest" description="Disordered" evidence="2">
    <location>
        <begin position="1"/>
        <end position="83"/>
    </location>
</feature>
<dbReference type="OrthoDB" id="546434at2759"/>
<name>A0A9W6ZV82_9STRA</name>
<protein>
    <recommendedName>
        <fullName evidence="3">Cyclic nucleotide-binding domain-containing protein</fullName>
    </recommendedName>
</protein>
<feature type="compositionally biased region" description="Polar residues" evidence="2">
    <location>
        <begin position="27"/>
        <end position="40"/>
    </location>
</feature>
<dbReference type="PANTHER" id="PTHR23011">
    <property type="entry name" value="CYCLIC NUCLEOTIDE-BINDING DOMAIN CONTAINING PROTEIN"/>
    <property type="match status" value="1"/>
</dbReference>
<evidence type="ECO:0000313" key="4">
    <source>
        <dbReference type="EMBL" id="GMH59011.1"/>
    </source>
</evidence>
<dbReference type="CDD" id="cd00038">
    <property type="entry name" value="CAP_ED"/>
    <property type="match status" value="1"/>
</dbReference>
<sequence length="1376" mass="150499">MARRGSWAVRRGSLDGLSVPAPLAGPSPTNVNLSDKNTSAAAAPSEGWKTESHWGGQGRDSPSVESLVSSEDFHQDSDSESDIDISSSAVQDVFYKLMKPSDDFDFEEELNDPPLHHDSQTVFDLMVATASYDFFNQFPTDTRALLCREMAIGMVKRGDKLTFNYDDSDPFLSTKNALYVVLRGKAQVGVIGADFGPGDTVGFRGVPDSDKGPSPEASSGDKGHDAESRAESPVVLGSTFEPVLMKAQTVTPKISSTKFTRRGSLSGALTKGRQSVYAKTTLILGKVPYNICSRLFADPEVCRSIVWAPCVSRAILNLPDPTERNDMECACIIELLRSVPYLNEQSTAMQRLLARQFMYAKVNKGDALCFWQNVIGGSKNCEWFVVSINGTLGIYAEKAKVKSFLEEKDEEEEVSAEDGSKESDENEEEGETVDLVPRNLSQVIKAGQAFPLASQIPLEKSWWGFNEVNTFETNSENKKGGKGSTDQSVTQCNYCIAGASETVELLYMPLNLFKAFVYPSQDLMFSTEKCRAVLKVPPKERKLSEISYLLNNVLKSHAFFQQMTLAARSRIATNMTIGFIDEGELLVDVGEFATATYILLSGSAKICVESTDGIQRWSSNGSPTTSPVLSQGRVLSASKISKLEPGDIFGAEMMIHKTPSKVMLKVTEPSEFIVVTEANYRDALGMRDLLQDKVEENEFKGLTLEHVMSKNGRLDHPAFAVLRNAPSALLSKISASIHLRTLPPRRTLGMSDGIFTMILHGSVSLHRAKKRDKNKFAVQSGGNSPEAPTPRASAIEREALQNEVENRRVRSWWRNRKVDAAERIVEGGVVVGGYECKINGSMGGYHCYTREHTLVAEFDVTEMDQYATFESSSRQRACVKVGEALINLGSTGSNAFSMVDKMHILKLFETNPVLCEFPPDLVHRLATSCCEVQVYEPGSNIKHANGDGGVESLTIILEGRAEIWCDNTSASLVEKLGEEGVGGEEKAPTITYDMKRVCLGMLEVGDWFGDEAFDDDPYLESTFNAYAHNCVKVIRISRVGVMEAVERRDVMENNVREMRWRLDQERKQRKKERELQAERERIRAEVEEKRRVDDEERRMFEEGGGENWTSGEWGAEEGDFFLTTESSRGDEGGGGRLEVDVEVSGVEGLGKVLNFSPVKRREMRAEAEMEEEKIGGEFGGSGSGSGRGGGPEVPIQLLAKCMRNKRVKGMERKGGDKDEEYHKPGRVLKTLLRDATSLYATVGAISPRTDRTGRRSMSTSTSLSRSTSASSSYSSYSSYSKSGSRGGTGAGQRGSFRSGGRSSISSLRSGSSRGGGGVGVGSAGGGGEGGGIPRGAATYPTSMFPIREGAVIRPMVKRGAAPTNVRRMKMAASMGF</sequence>
<dbReference type="Gene3D" id="2.60.120.10">
    <property type="entry name" value="Jelly Rolls"/>
    <property type="match status" value="2"/>
</dbReference>
<feature type="domain" description="Cyclic nucleotide-binding" evidence="3">
    <location>
        <begin position="559"/>
        <end position="701"/>
    </location>
</feature>
<feature type="coiled-coil region" evidence="1">
    <location>
        <begin position="1048"/>
        <end position="1095"/>
    </location>
</feature>
<accession>A0A9W6ZV82</accession>
<evidence type="ECO:0000313" key="5">
    <source>
        <dbReference type="Proteomes" id="UP001165085"/>
    </source>
</evidence>
<feature type="compositionally biased region" description="Low complexity" evidence="2">
    <location>
        <begin position="1255"/>
        <end position="1283"/>
    </location>
</feature>
<dbReference type="EMBL" id="BRXY01000056">
    <property type="protein sequence ID" value="GMH59011.1"/>
    <property type="molecule type" value="Genomic_DNA"/>
</dbReference>
<organism evidence="4 5">
    <name type="scientific">Triparma strigata</name>
    <dbReference type="NCBI Taxonomy" id="1606541"/>
    <lineage>
        <taxon>Eukaryota</taxon>
        <taxon>Sar</taxon>
        <taxon>Stramenopiles</taxon>
        <taxon>Ochrophyta</taxon>
        <taxon>Bolidophyceae</taxon>
        <taxon>Parmales</taxon>
        <taxon>Triparmaceae</taxon>
        <taxon>Triparma</taxon>
    </lineage>
</organism>
<dbReference type="PROSITE" id="PS50042">
    <property type="entry name" value="CNMP_BINDING_3"/>
    <property type="match status" value="1"/>
</dbReference>
<feature type="region of interest" description="Disordered" evidence="2">
    <location>
        <begin position="202"/>
        <end position="231"/>
    </location>
</feature>
<feature type="region of interest" description="Disordered" evidence="2">
    <location>
        <begin position="770"/>
        <end position="791"/>
    </location>
</feature>